<protein>
    <submittedName>
        <fullName evidence="2">DUF3179 domain-containing protein</fullName>
    </submittedName>
</protein>
<evidence type="ECO:0000256" key="1">
    <source>
        <dbReference type="SAM" id="SignalP"/>
    </source>
</evidence>
<organism evidence="2 3">
    <name type="scientific">Marinibaculum pumilum</name>
    <dbReference type="NCBI Taxonomy" id="1766165"/>
    <lineage>
        <taxon>Bacteria</taxon>
        <taxon>Pseudomonadati</taxon>
        <taxon>Pseudomonadota</taxon>
        <taxon>Alphaproteobacteria</taxon>
        <taxon>Rhodospirillales</taxon>
        <taxon>Rhodospirillaceae</taxon>
        <taxon>Marinibaculum</taxon>
    </lineage>
</organism>
<gene>
    <name evidence="2" type="ORF">ACFOGJ_11240</name>
</gene>
<dbReference type="RefSeq" id="WP_379900302.1">
    <property type="nucleotide sequence ID" value="NZ_JBHRTR010000025.1"/>
</dbReference>
<comment type="caution">
    <text evidence="2">The sequence shown here is derived from an EMBL/GenBank/DDBJ whole genome shotgun (WGS) entry which is preliminary data.</text>
</comment>
<sequence>MPRFQFRHAVLPALAAIAALLSLTAPAAPAAAQNSERYVAQRFGQAWPETDFSRSAIDLREIMFGGPPKDGIPAIDDPAFVPVAGAGFLADREPVIALEIDGAAKAYPLQVLMWHEIANDSLAGVPVTVTYCPLCNAAIAFDRRLPGPGGTRVLDFGVSGLLRHSDMVMYDRQTESWWQQFLGEAIVGELTGARLDMLPVRIESFARFRERFPDGLVMRPPEGSGRAYGRNPYAGYDSRAEPYFPYGYYEDPVPPLARVVAVGNQAWPLARLQAEGRIEAGELVLSWEPGQASALDAGLVAEGQDVGNVVVQRRQADGSLADAVHDVTFAFAFRSFRPDGILHAE</sequence>
<proteinExistence type="predicted"/>
<dbReference type="Pfam" id="PF11376">
    <property type="entry name" value="DUF3179"/>
    <property type="match status" value="1"/>
</dbReference>
<keyword evidence="3" id="KW-1185">Reference proteome</keyword>
<dbReference type="Proteomes" id="UP001595528">
    <property type="component" value="Unassembled WGS sequence"/>
</dbReference>
<feature type="chain" id="PRO_5045573195" evidence="1">
    <location>
        <begin position="28"/>
        <end position="345"/>
    </location>
</feature>
<keyword evidence="1" id="KW-0732">Signal</keyword>
<reference evidence="3" key="1">
    <citation type="journal article" date="2019" name="Int. J. Syst. Evol. Microbiol.">
        <title>The Global Catalogue of Microorganisms (GCM) 10K type strain sequencing project: providing services to taxonomists for standard genome sequencing and annotation.</title>
        <authorList>
            <consortium name="The Broad Institute Genomics Platform"/>
            <consortium name="The Broad Institute Genome Sequencing Center for Infectious Disease"/>
            <person name="Wu L."/>
            <person name="Ma J."/>
        </authorList>
    </citation>
    <scope>NUCLEOTIDE SEQUENCE [LARGE SCALE GENOMIC DNA]</scope>
    <source>
        <strain evidence="3">KCTC 42964</strain>
    </source>
</reference>
<feature type="signal peptide" evidence="1">
    <location>
        <begin position="1"/>
        <end position="27"/>
    </location>
</feature>
<dbReference type="EMBL" id="JBHRTR010000025">
    <property type="protein sequence ID" value="MFC3227810.1"/>
    <property type="molecule type" value="Genomic_DNA"/>
</dbReference>
<name>A0ABV7KZQ5_9PROT</name>
<evidence type="ECO:0000313" key="3">
    <source>
        <dbReference type="Proteomes" id="UP001595528"/>
    </source>
</evidence>
<dbReference type="InterPro" id="IPR021516">
    <property type="entry name" value="DUF3179"/>
</dbReference>
<evidence type="ECO:0000313" key="2">
    <source>
        <dbReference type="EMBL" id="MFC3227810.1"/>
    </source>
</evidence>
<accession>A0ABV7KZQ5</accession>